<feature type="chain" id="PRO_5038862187" description="Surface cell wall-binding protein" evidence="2">
    <location>
        <begin position="27"/>
        <end position="534"/>
    </location>
</feature>
<dbReference type="RefSeq" id="WP_130491292.1">
    <property type="nucleotide sequence ID" value="NZ_SGXD01000001.1"/>
</dbReference>
<accession>A0A4Q7NVC0</accession>
<evidence type="ECO:0000313" key="4">
    <source>
        <dbReference type="Proteomes" id="UP000293638"/>
    </source>
</evidence>
<feature type="region of interest" description="Disordered" evidence="1">
    <location>
        <begin position="468"/>
        <end position="500"/>
    </location>
</feature>
<reference evidence="3 4" key="1">
    <citation type="submission" date="2019-02" db="EMBL/GenBank/DDBJ databases">
        <title>Genomic Encyclopedia of Type Strains, Phase IV (KMG-IV): sequencing the most valuable type-strain genomes for metagenomic binning, comparative biology and taxonomic classification.</title>
        <authorList>
            <person name="Goeker M."/>
        </authorList>
    </citation>
    <scope>NUCLEOTIDE SEQUENCE [LARGE SCALE GENOMIC DNA]</scope>
    <source>
        <strain evidence="3 4">DSM 45622</strain>
    </source>
</reference>
<name>A0A4Q7NVC0_9ACTN</name>
<gene>
    <name evidence="3" type="ORF">EV189_0427</name>
</gene>
<dbReference type="OrthoDB" id="4823000at2"/>
<evidence type="ECO:0000313" key="3">
    <source>
        <dbReference type="EMBL" id="RZS91193.1"/>
    </source>
</evidence>
<dbReference type="Proteomes" id="UP000293638">
    <property type="component" value="Unassembled WGS sequence"/>
</dbReference>
<organism evidence="3 4">
    <name type="scientific">Motilibacter rhizosphaerae</name>
    <dbReference type="NCBI Taxonomy" id="598652"/>
    <lineage>
        <taxon>Bacteria</taxon>
        <taxon>Bacillati</taxon>
        <taxon>Actinomycetota</taxon>
        <taxon>Actinomycetes</taxon>
        <taxon>Motilibacterales</taxon>
        <taxon>Motilibacteraceae</taxon>
        <taxon>Motilibacter</taxon>
    </lineage>
</organism>
<feature type="compositionally biased region" description="Low complexity" evidence="1">
    <location>
        <begin position="252"/>
        <end position="277"/>
    </location>
</feature>
<proteinExistence type="predicted"/>
<feature type="compositionally biased region" description="Pro residues" evidence="1">
    <location>
        <begin position="278"/>
        <end position="287"/>
    </location>
</feature>
<protein>
    <recommendedName>
        <fullName evidence="5">Surface cell wall-binding protein</fullName>
    </recommendedName>
</protein>
<feature type="compositionally biased region" description="Pro residues" evidence="1">
    <location>
        <begin position="203"/>
        <end position="235"/>
    </location>
</feature>
<dbReference type="PRINTS" id="PR01217">
    <property type="entry name" value="PRICHEXTENSN"/>
</dbReference>
<dbReference type="AlphaFoldDB" id="A0A4Q7NVC0"/>
<feature type="compositionally biased region" description="Low complexity" evidence="1">
    <location>
        <begin position="288"/>
        <end position="317"/>
    </location>
</feature>
<dbReference type="EMBL" id="SGXD01000001">
    <property type="protein sequence ID" value="RZS91193.1"/>
    <property type="molecule type" value="Genomic_DNA"/>
</dbReference>
<sequence length="534" mass="50779">MGRSRGRAALAAALAAAVTLPLAARAGAEPVDPPASTTAPLVLVPARGALSGPFAVQAPDGCPDPAASAYAVHLFGASLPQDGAVLVPATPLPAATGAYAVHLFGASLPQDGAVLVPATPLPAATGALDVQAVAAPAGDDVPAGAYVVELECLDPAGVVLGTASTGVDVTADGTYGTLPPSSSPSATVAPAASSAPAETAPADPAPLPAPPTGAPSPPDSPSPSDSPSPPDPTSPTDPSTTPAPADEPPAPASGDAPPVSATAAPAPSPQEPSAQPLPAAPSAPPAPAALVASPVSPSPSAASVPSPAVASSPAAPTDLAPVPSAPAVPPLGAVLRSPLLVPGASDAPPAEPGPVVVHRAAVAEQDAAADAPPAGVITITTPYTADHPLDLGTLELDPDGTRFVTTGDLDGIQVSDSRAGDLPWTLQAQAGDLRSGAAAINGQNVGLTGVTSTSVPDADGVVRTLTTTDVPAPASPVGPGDPGTDGLGGQPHVIAHAPQGSGTVSLAGRLTVEAPSSTPPGTYSGVITLTVVGG</sequence>
<feature type="signal peptide" evidence="2">
    <location>
        <begin position="1"/>
        <end position="26"/>
    </location>
</feature>
<keyword evidence="2" id="KW-0732">Signal</keyword>
<feature type="compositionally biased region" description="Low complexity" evidence="1">
    <location>
        <begin position="178"/>
        <end position="202"/>
    </location>
</feature>
<comment type="caution">
    <text evidence="3">The sequence shown here is derived from an EMBL/GenBank/DDBJ whole genome shotgun (WGS) entry which is preliminary data.</text>
</comment>
<evidence type="ECO:0000256" key="2">
    <source>
        <dbReference type="SAM" id="SignalP"/>
    </source>
</evidence>
<evidence type="ECO:0008006" key="5">
    <source>
        <dbReference type="Google" id="ProtNLM"/>
    </source>
</evidence>
<feature type="compositionally biased region" description="Gly residues" evidence="1">
    <location>
        <begin position="480"/>
        <end position="489"/>
    </location>
</feature>
<feature type="region of interest" description="Disordered" evidence="1">
    <location>
        <begin position="175"/>
        <end position="317"/>
    </location>
</feature>
<evidence type="ECO:0000256" key="1">
    <source>
        <dbReference type="SAM" id="MobiDB-lite"/>
    </source>
</evidence>
<keyword evidence="4" id="KW-1185">Reference proteome</keyword>